<sequence>MRIDTLSNCTTHDRNKIKTIHKKPITAAPNARPQLLKEQKTV</sequence>
<organism evidence="1 2">
    <name type="scientific">Xylella fastidiosa subsp. sandyi Ann-1</name>
    <dbReference type="NCBI Taxonomy" id="155920"/>
    <lineage>
        <taxon>Bacteria</taxon>
        <taxon>Pseudomonadati</taxon>
        <taxon>Pseudomonadota</taxon>
        <taxon>Gammaproteobacteria</taxon>
        <taxon>Lysobacterales</taxon>
        <taxon>Lysobacteraceae</taxon>
        <taxon>Xylella</taxon>
    </lineage>
</organism>
<evidence type="ECO:0000313" key="1">
    <source>
        <dbReference type="EMBL" id="AIC11670.1"/>
    </source>
</evidence>
<dbReference type="AlphaFoldDB" id="A0A060H8K9"/>
<proteinExistence type="predicted"/>
<dbReference type="Proteomes" id="UP000027215">
    <property type="component" value="Chromosome"/>
</dbReference>
<evidence type="ECO:0000313" key="2">
    <source>
        <dbReference type="Proteomes" id="UP000027215"/>
    </source>
</evidence>
<dbReference type="KEGG" id="xfs:D934_12955"/>
<name>A0A060H8K9_XYLFS</name>
<protein>
    <submittedName>
        <fullName evidence="1">Uncharacterized protein</fullName>
    </submittedName>
</protein>
<accession>A0A060H8K9</accession>
<reference evidence="1 2" key="1">
    <citation type="submission" date="2013-08" db="EMBL/GenBank/DDBJ databases">
        <authorList>
            <person name="Stouthamer R."/>
            <person name="Nunney L."/>
        </authorList>
    </citation>
    <scope>NUCLEOTIDE SEQUENCE [LARGE SCALE GENOMIC DNA]</scope>
    <source>
        <strain evidence="2">ann-1</strain>
    </source>
</reference>
<gene>
    <name evidence="1" type="ORF">D934_12955</name>
</gene>
<dbReference type="HOGENOM" id="CLU_3260057_0_0_6"/>
<dbReference type="EMBL" id="CP006696">
    <property type="protein sequence ID" value="AIC11670.1"/>
    <property type="molecule type" value="Genomic_DNA"/>
</dbReference>
<dbReference type="PATRIC" id="fig|155920.8.peg.3059"/>